<dbReference type="Proteomes" id="UP001597458">
    <property type="component" value="Unassembled WGS sequence"/>
</dbReference>
<gene>
    <name evidence="3" type="ORF">ACFSTF_05130</name>
</gene>
<keyword evidence="4" id="KW-1185">Reference proteome</keyword>
<evidence type="ECO:0000313" key="3">
    <source>
        <dbReference type="EMBL" id="MFD2616691.1"/>
    </source>
</evidence>
<reference evidence="4" key="1">
    <citation type="journal article" date="2019" name="Int. J. Syst. Evol. Microbiol.">
        <title>The Global Catalogue of Microorganisms (GCM) 10K type strain sequencing project: providing services to taxonomists for standard genome sequencing and annotation.</title>
        <authorList>
            <consortium name="The Broad Institute Genomics Platform"/>
            <consortium name="The Broad Institute Genome Sequencing Center for Infectious Disease"/>
            <person name="Wu L."/>
            <person name="Ma J."/>
        </authorList>
    </citation>
    <scope>NUCLEOTIDE SEQUENCE [LARGE SCALE GENOMIC DNA]</scope>
    <source>
        <strain evidence="4">TISTR 2241</strain>
    </source>
</reference>
<dbReference type="InterPro" id="IPR050855">
    <property type="entry name" value="NDM-1-like"/>
</dbReference>
<dbReference type="InterPro" id="IPR036866">
    <property type="entry name" value="RibonucZ/Hydroxyglut_hydro"/>
</dbReference>
<feature type="coiled-coil region" evidence="1">
    <location>
        <begin position="220"/>
        <end position="247"/>
    </location>
</feature>
<keyword evidence="1" id="KW-0175">Coiled coil</keyword>
<dbReference type="SUPFAM" id="SSF56281">
    <property type="entry name" value="Metallo-hydrolase/oxidoreductase"/>
    <property type="match status" value="1"/>
</dbReference>
<protein>
    <submittedName>
        <fullName evidence="3">MBL fold metallo-hydrolase</fullName>
    </submittedName>
</protein>
<sequence>MKITREGTVIQLSFFSTWFPINCYLIDERETFTLIDTGLPFFYKGILKVAHNEGKPISRIILTHGHGDHVGALDHLKELLPNVEVIISQRDAKLLRGDVTLEENETPLPIKGDIPKKIKTVPDRLVSDGDRIGHLRVFETAGHTPGHIALLDERNHSLIAGDAFQVKGGIAVSGVFKPLFPFPAMATWNKHEALLSAKKLEQLSPSLLAVGHGRMIKNPIQDMNKAILQAEHKLQRIKNEKKNYEKNHS</sequence>
<evidence type="ECO:0000313" key="4">
    <source>
        <dbReference type="Proteomes" id="UP001597458"/>
    </source>
</evidence>
<dbReference type="Gene3D" id="3.60.15.10">
    <property type="entry name" value="Ribonuclease Z/Hydroxyacylglutathione hydrolase-like"/>
    <property type="match status" value="1"/>
</dbReference>
<dbReference type="InterPro" id="IPR001279">
    <property type="entry name" value="Metallo-B-lactamas"/>
</dbReference>
<proteinExistence type="predicted"/>
<name>A0ABW5PPA3_9BACI</name>
<dbReference type="PANTHER" id="PTHR42951:SF9">
    <property type="entry name" value="METAL-DEPENDENT HYDROLASE"/>
    <property type="match status" value="1"/>
</dbReference>
<dbReference type="RefSeq" id="WP_141189445.1">
    <property type="nucleotide sequence ID" value="NZ_JBHUMR010000008.1"/>
</dbReference>
<dbReference type="EMBL" id="JBHUMR010000008">
    <property type="protein sequence ID" value="MFD2616691.1"/>
    <property type="molecule type" value="Genomic_DNA"/>
</dbReference>
<dbReference type="SMART" id="SM00849">
    <property type="entry name" value="Lactamase_B"/>
    <property type="match status" value="1"/>
</dbReference>
<dbReference type="Pfam" id="PF00753">
    <property type="entry name" value="Lactamase_B"/>
    <property type="match status" value="1"/>
</dbReference>
<comment type="caution">
    <text evidence="3">The sequence shown here is derived from an EMBL/GenBank/DDBJ whole genome shotgun (WGS) entry which is preliminary data.</text>
</comment>
<organism evidence="3 4">
    <name type="scientific">Terrilactibacillus laevilacticus</name>
    <dbReference type="NCBI Taxonomy" id="1380157"/>
    <lineage>
        <taxon>Bacteria</taxon>
        <taxon>Bacillati</taxon>
        <taxon>Bacillota</taxon>
        <taxon>Bacilli</taxon>
        <taxon>Bacillales</taxon>
        <taxon>Bacillaceae</taxon>
        <taxon>Terrilactibacillus</taxon>
    </lineage>
</organism>
<evidence type="ECO:0000256" key="1">
    <source>
        <dbReference type="SAM" id="Coils"/>
    </source>
</evidence>
<accession>A0ABW5PPA3</accession>
<feature type="domain" description="Metallo-beta-lactamase" evidence="2">
    <location>
        <begin position="20"/>
        <end position="212"/>
    </location>
</feature>
<dbReference type="PANTHER" id="PTHR42951">
    <property type="entry name" value="METALLO-BETA-LACTAMASE DOMAIN-CONTAINING"/>
    <property type="match status" value="1"/>
</dbReference>
<dbReference type="CDD" id="cd07721">
    <property type="entry name" value="yflN-like_MBL-fold"/>
    <property type="match status" value="1"/>
</dbReference>
<evidence type="ECO:0000259" key="2">
    <source>
        <dbReference type="SMART" id="SM00849"/>
    </source>
</evidence>